<feature type="binding site" description="axial binding residue" evidence="8">
    <location>
        <position position="483"/>
    </location>
    <ligand>
        <name>heme</name>
        <dbReference type="ChEBI" id="CHEBI:30413"/>
    </ligand>
    <ligandPart>
        <name>Fe</name>
        <dbReference type="ChEBI" id="CHEBI:18248"/>
    </ligandPart>
</feature>
<dbReference type="SUPFAM" id="SSF48264">
    <property type="entry name" value="Cytochrome P450"/>
    <property type="match status" value="1"/>
</dbReference>
<keyword evidence="4 8" id="KW-0479">Metal-binding</keyword>
<keyword evidence="3 8" id="KW-0349">Heme</keyword>
<evidence type="ECO:0000256" key="7">
    <source>
        <dbReference type="ARBA" id="ARBA00023033"/>
    </source>
</evidence>
<evidence type="ECO:0000313" key="11">
    <source>
        <dbReference type="Proteomes" id="UP000029964"/>
    </source>
</evidence>
<accession>A0A086T468</accession>
<dbReference type="InterPro" id="IPR036396">
    <property type="entry name" value="Cyt_P450_sf"/>
</dbReference>
<dbReference type="EMBL" id="JPKY01000054">
    <property type="protein sequence ID" value="KFH44150.1"/>
    <property type="molecule type" value="Genomic_DNA"/>
</dbReference>
<sequence length="539" mass="60689">MLDDLLRPAFLAPATLLAGYLIYTAWQVLIWPSNLPDLPIVGSKSSDWLPLLQARWRNSTNYAAVAHEINTLYKNRPCLVPLGGSETIVLLPASETQHIAEQPDAVLNMPQPMVQGLQFKYTVRDQVVVEEPLHQKIVSSNLTHQISNLLQDMLEETEWGFEKHWGTDTAGDSSREVPVFDTLRRIIGSVTNRAFVGLPTGRDPALVEAGMSYAAALPQEAGKLRMYPSFIKPLVAPFYTKRTRAHTKAFYDVLMPEIRQRLHEYDQYQEKNGQQQEGVKNTTGHHNDFLQWSIPQAKAHRDPRMAEPSTLAGRVLMLNFGAIHTTSFTITHAVFDLFSSSQETVDELRDEIARVLAQNEGQWNKKALLQMEKLDSLVRETLRLNMASTFGVPRLVIGEDGFTTRSGVRIPRGNIIAVPGKNIGRDEALYPDADTFHPFRFADKRRRSRGEDGQEVKYVKRARQAAATTDAGFLPFGHGKHACPGRFFAVAQLKLILGYLVMNYDVEMLKERPADIYVGVAKLPPLGGKIRVRRREWTA</sequence>
<comment type="cofactor">
    <cofactor evidence="1 8">
        <name>heme</name>
        <dbReference type="ChEBI" id="CHEBI:30413"/>
    </cofactor>
</comment>
<evidence type="ECO:0000256" key="2">
    <source>
        <dbReference type="ARBA" id="ARBA00010617"/>
    </source>
</evidence>
<dbReference type="PANTHER" id="PTHR46206">
    <property type="entry name" value="CYTOCHROME P450"/>
    <property type="match status" value="1"/>
</dbReference>
<keyword evidence="7 9" id="KW-0503">Monooxygenase</keyword>
<protein>
    <submittedName>
        <fullName evidence="10">Ent-kaurene oxidase-like protein</fullName>
    </submittedName>
</protein>
<dbReference type="PANTHER" id="PTHR46206:SF1">
    <property type="entry name" value="P450, PUTATIVE (EUROFUNG)-RELATED"/>
    <property type="match status" value="1"/>
</dbReference>
<evidence type="ECO:0000256" key="4">
    <source>
        <dbReference type="ARBA" id="ARBA00022723"/>
    </source>
</evidence>
<organism evidence="10 11">
    <name type="scientific">Hapsidospora chrysogenum (strain ATCC 11550 / CBS 779.69 / DSM 880 / IAM 14645 / JCM 23072 / IMI 49137)</name>
    <name type="common">Acremonium chrysogenum</name>
    <dbReference type="NCBI Taxonomy" id="857340"/>
    <lineage>
        <taxon>Eukaryota</taxon>
        <taxon>Fungi</taxon>
        <taxon>Dikarya</taxon>
        <taxon>Ascomycota</taxon>
        <taxon>Pezizomycotina</taxon>
        <taxon>Sordariomycetes</taxon>
        <taxon>Hypocreomycetidae</taxon>
        <taxon>Hypocreales</taxon>
        <taxon>Bionectriaceae</taxon>
        <taxon>Hapsidospora</taxon>
    </lineage>
</organism>
<dbReference type="PRINTS" id="PR00385">
    <property type="entry name" value="P450"/>
</dbReference>
<gene>
    <name evidence="10" type="ORF">ACRE_050730</name>
</gene>
<evidence type="ECO:0000256" key="6">
    <source>
        <dbReference type="ARBA" id="ARBA00023004"/>
    </source>
</evidence>
<dbReference type="PRINTS" id="PR00465">
    <property type="entry name" value="EP450IV"/>
</dbReference>
<evidence type="ECO:0000256" key="1">
    <source>
        <dbReference type="ARBA" id="ARBA00001971"/>
    </source>
</evidence>
<dbReference type="Gene3D" id="1.10.630.10">
    <property type="entry name" value="Cytochrome P450"/>
    <property type="match status" value="1"/>
</dbReference>
<dbReference type="GO" id="GO:0016705">
    <property type="term" value="F:oxidoreductase activity, acting on paired donors, with incorporation or reduction of molecular oxygen"/>
    <property type="evidence" value="ECO:0007669"/>
    <property type="project" value="InterPro"/>
</dbReference>
<dbReference type="Pfam" id="PF00067">
    <property type="entry name" value="p450"/>
    <property type="match status" value="1"/>
</dbReference>
<keyword evidence="6 8" id="KW-0408">Iron</keyword>
<dbReference type="InterPro" id="IPR001128">
    <property type="entry name" value="Cyt_P450"/>
</dbReference>
<dbReference type="InterPro" id="IPR017972">
    <property type="entry name" value="Cyt_P450_CS"/>
</dbReference>
<dbReference type="Proteomes" id="UP000029964">
    <property type="component" value="Unassembled WGS sequence"/>
</dbReference>
<keyword evidence="5 9" id="KW-0560">Oxidoreductase</keyword>
<proteinExistence type="inferred from homology"/>
<dbReference type="InterPro" id="IPR002403">
    <property type="entry name" value="Cyt_P450_E_grp-IV"/>
</dbReference>
<name>A0A086T468_HAPC1</name>
<dbReference type="CDD" id="cd11041">
    <property type="entry name" value="CYP503A1-like"/>
    <property type="match status" value="1"/>
</dbReference>
<dbReference type="HOGENOM" id="CLU_022195_9_2_1"/>
<dbReference type="OrthoDB" id="1844152at2759"/>
<evidence type="ECO:0000256" key="9">
    <source>
        <dbReference type="RuleBase" id="RU000461"/>
    </source>
</evidence>
<reference evidence="11" key="1">
    <citation type="journal article" date="2014" name="Genome Announc.">
        <title>Genome sequence and annotation of Acremonium chrysogenum, producer of the beta-lactam antibiotic cephalosporin C.</title>
        <authorList>
            <person name="Terfehr D."/>
            <person name="Dahlmann T.A."/>
            <person name="Specht T."/>
            <person name="Zadra I."/>
            <person name="Kuernsteiner H."/>
            <person name="Kueck U."/>
        </authorList>
    </citation>
    <scope>NUCLEOTIDE SEQUENCE [LARGE SCALE GENOMIC DNA]</scope>
    <source>
        <strain evidence="11">ATCC 11550 / CBS 779.69 / DSM 880 / IAM 14645 / JCM 23072 / IMI 49137</strain>
    </source>
</reference>
<dbReference type="STRING" id="857340.A0A086T468"/>
<evidence type="ECO:0000256" key="8">
    <source>
        <dbReference type="PIRSR" id="PIRSR602403-1"/>
    </source>
</evidence>
<dbReference type="GO" id="GO:0020037">
    <property type="term" value="F:heme binding"/>
    <property type="evidence" value="ECO:0007669"/>
    <property type="project" value="InterPro"/>
</dbReference>
<evidence type="ECO:0000256" key="5">
    <source>
        <dbReference type="ARBA" id="ARBA00023002"/>
    </source>
</evidence>
<dbReference type="AlphaFoldDB" id="A0A086T468"/>
<comment type="caution">
    <text evidence="10">The sequence shown here is derived from an EMBL/GenBank/DDBJ whole genome shotgun (WGS) entry which is preliminary data.</text>
</comment>
<dbReference type="GO" id="GO:0005506">
    <property type="term" value="F:iron ion binding"/>
    <property type="evidence" value="ECO:0007669"/>
    <property type="project" value="InterPro"/>
</dbReference>
<keyword evidence="11" id="KW-1185">Reference proteome</keyword>
<dbReference type="PROSITE" id="PS00086">
    <property type="entry name" value="CYTOCHROME_P450"/>
    <property type="match status" value="1"/>
</dbReference>
<dbReference type="GO" id="GO:0004497">
    <property type="term" value="F:monooxygenase activity"/>
    <property type="evidence" value="ECO:0007669"/>
    <property type="project" value="UniProtKB-KW"/>
</dbReference>
<evidence type="ECO:0000313" key="10">
    <source>
        <dbReference type="EMBL" id="KFH44150.1"/>
    </source>
</evidence>
<evidence type="ECO:0000256" key="3">
    <source>
        <dbReference type="ARBA" id="ARBA00022617"/>
    </source>
</evidence>
<comment type="similarity">
    <text evidence="2 9">Belongs to the cytochrome P450 family.</text>
</comment>